<reference evidence="12" key="2">
    <citation type="submission" date="2005-09" db="EMBL/GenBank/DDBJ databases">
        <authorList>
            <person name="Kirchhoff F."/>
            <person name="Hahn B.H."/>
            <person name="Bibollet-Ruche F."/>
        </authorList>
    </citation>
    <scope>NUCLEOTIDE SEQUENCE</scope>
    <source>
        <strain evidence="12">SIVsyk-KE44</strain>
    </source>
</reference>
<keyword evidence="10 11" id="KW-0449">Lipoprotein</keyword>
<dbReference type="InterPro" id="IPR027481">
    <property type="entry name" value="HIV-1_Nef_core_sf"/>
</dbReference>
<dbReference type="SUPFAM" id="SSF55671">
    <property type="entry name" value="Regulatory factor Nef"/>
    <property type="match status" value="1"/>
</dbReference>
<keyword evidence="4" id="KW-0945">Host-virus interaction</keyword>
<evidence type="ECO:0000256" key="1">
    <source>
        <dbReference type="ARBA" id="ARBA00006933"/>
    </source>
</evidence>
<accession>Q2XVR0</accession>
<keyword evidence="5 11" id="KW-0519">Myristate</keyword>
<organism evidence="12">
    <name type="scientific">Simian immunodeficiency virus</name>
    <name type="common">SIV</name>
    <dbReference type="NCBI Taxonomy" id="11723"/>
    <lineage>
        <taxon>Viruses</taxon>
        <taxon>Riboviria</taxon>
        <taxon>Pararnavirae</taxon>
        <taxon>Artverviricota</taxon>
        <taxon>Revtraviricetes</taxon>
        <taxon>Ortervirales</taxon>
        <taxon>Retroviridae</taxon>
        <taxon>Orthoretrovirinae</taxon>
        <taxon>Lentivirus</taxon>
        <taxon>Lentivirus simimdef</taxon>
    </lineage>
</organism>
<name>Q2XVR0_SIV</name>
<dbReference type="EMBL" id="DQ222473">
    <property type="protein sequence ID" value="ABB55501.1"/>
    <property type="molecule type" value="Genomic_RNA"/>
</dbReference>
<evidence type="ECO:0000256" key="2">
    <source>
        <dbReference type="ARBA" id="ARBA00013526"/>
    </source>
</evidence>
<proteinExistence type="inferred from homology"/>
<organismHost>
    <name type="scientific">Pan troglodytes</name>
    <name type="common">Chimpanzee</name>
    <dbReference type="NCBI Taxonomy" id="9598"/>
</organismHost>
<organismHost>
    <name type="scientific">Cercopithecidae</name>
    <name type="common">Old World monkeys</name>
    <dbReference type="NCBI Taxonomy" id="9527"/>
</organismHost>
<dbReference type="Gene3D" id="3.30.62.10">
    <property type="entry name" value="Nef Regulatory Factor"/>
    <property type="match status" value="1"/>
</dbReference>
<evidence type="ECO:0000256" key="4">
    <source>
        <dbReference type="ARBA" id="ARBA00022581"/>
    </source>
</evidence>
<evidence type="ECO:0000256" key="6">
    <source>
        <dbReference type="ARBA" id="ARBA00022870"/>
    </source>
</evidence>
<evidence type="ECO:0000256" key="7">
    <source>
        <dbReference type="ARBA" id="ARBA00023026"/>
    </source>
</evidence>
<keyword evidence="6" id="KW-1043">Host membrane</keyword>
<evidence type="ECO:0000256" key="9">
    <source>
        <dbReference type="ARBA" id="ARBA00023280"/>
    </source>
</evidence>
<protein>
    <recommendedName>
        <fullName evidence="2 11">Protein Nef</fullName>
    </recommendedName>
</protein>
<keyword evidence="7 11" id="KW-0843">Virulence</keyword>
<sequence length="243" mass="27324">MGSVKSRMQQSAWEDRLETGWWKRRGKYTPFPDALLRASLPSRGGFDKAWRSTLTEPIDPHGPDRDWGHSGGQKWSPGDMVYDEGDTGLVGFPVCPQTPLRPLTYKLAIDLSHLIKEKGGLQGMNFDSRRDEILHLYLKNEHGVIDRINYTSGPGTRYPLIFGWLWELAPNDIEGYLSDEEDTLLLHPAAGKGASEDIHGENLIWNFNSHLAYTPGWELARRQLEAQTGKPQTVKQALTGKGS</sequence>
<dbReference type="Pfam" id="PF00469">
    <property type="entry name" value="F-protein"/>
    <property type="match status" value="1"/>
</dbReference>
<keyword evidence="9 11" id="KW-0899">Viral immunoevasion</keyword>
<gene>
    <name evidence="12" type="primary">nef</name>
</gene>
<evidence type="ECO:0000256" key="3">
    <source>
        <dbReference type="ARBA" id="ARBA00022511"/>
    </source>
</evidence>
<evidence type="ECO:0000256" key="5">
    <source>
        <dbReference type="ARBA" id="ARBA00022707"/>
    </source>
</evidence>
<keyword evidence="8" id="KW-0472">Membrane</keyword>
<dbReference type="GO" id="GO:0005525">
    <property type="term" value="F:GTP binding"/>
    <property type="evidence" value="ECO:0007669"/>
    <property type="project" value="InterPro"/>
</dbReference>
<evidence type="ECO:0000256" key="11">
    <source>
        <dbReference type="RuleBase" id="RU000344"/>
    </source>
</evidence>
<evidence type="ECO:0000256" key="8">
    <source>
        <dbReference type="ARBA" id="ARBA00023136"/>
    </source>
</evidence>
<evidence type="ECO:0000256" key="10">
    <source>
        <dbReference type="ARBA" id="ARBA00023288"/>
    </source>
</evidence>
<dbReference type="InterPro" id="IPR001558">
    <property type="entry name" value="HIV_Nef"/>
</dbReference>
<comment type="similarity">
    <text evidence="1 11">Belongs to the lentivirus primate group Nef protein family.</text>
</comment>
<evidence type="ECO:0000313" key="12">
    <source>
        <dbReference type="EMBL" id="ABB55501.1"/>
    </source>
</evidence>
<reference evidence="12" key="1">
    <citation type="journal article" date="2004" name="J. Virol.">
        <title>New simian immunodeficiency virus infecting De Brazza's monkeys (Cercopithecus neglectus): evidence for a cercopithecus monkey virus clade.</title>
        <authorList>
            <person name="Bibollet-Ruche F."/>
            <person name="Bailes E."/>
            <person name="Gao F."/>
            <person name="Pourrut X."/>
            <person name="Barlow K.L."/>
            <person name="Clewley J.P."/>
            <person name="Mwenda J.M."/>
            <person name="Langat D.K."/>
            <person name="Chege G.K."/>
            <person name="McClure H.M."/>
            <person name="Mpoudi-Ngole E."/>
            <person name="Delaporte E."/>
            <person name="Peeters M."/>
            <person name="Shaw G.M."/>
            <person name="Sharp P.M."/>
            <person name="Hahn B.H."/>
        </authorList>
    </citation>
    <scope>NUCLEOTIDE SEQUENCE</scope>
    <source>
        <strain evidence="12">SIVsyk-KE44</strain>
    </source>
</reference>
<keyword evidence="3" id="KW-1032">Host cell membrane</keyword>